<reference evidence="3" key="1">
    <citation type="submission" date="2010-08" db="EMBL/GenBank/DDBJ databases">
        <title>Genome comparisons of Edwardsiella bacteria analysed using deep sequencing technology.</title>
        <authorList>
            <person name="van Soest J.J."/>
            <person name="Henkel C.V."/>
            <person name="Jansen H.J."/>
            <person name="van den Hondel C.A.M.J.J."/>
            <person name="Bloemberg G.V."/>
            <person name="Meijer A.H."/>
            <person name="Spaink H.P."/>
        </authorList>
    </citation>
    <scope>NUCLEOTIDE SEQUENCE [LARGE SCALE GENOMIC DNA]</scope>
    <source>
        <strain evidence="3">FL6-60</strain>
    </source>
</reference>
<keyword evidence="2" id="KW-0413">Isomerase</keyword>
<evidence type="ECO:0000313" key="3">
    <source>
        <dbReference type="Proteomes" id="UP000002230"/>
    </source>
</evidence>
<keyword evidence="3" id="KW-1185">Reference proteome</keyword>
<dbReference type="PANTHER" id="PTHR43174">
    <property type="entry name" value="UDP-N-ACETYLGLUCOSAMINE 2-EPIMERASE"/>
    <property type="match status" value="1"/>
</dbReference>
<dbReference type="NCBIfam" id="TIGR03568">
    <property type="entry name" value="NeuC_NnaA"/>
    <property type="match status" value="1"/>
</dbReference>
<organism evidence="2 3">
    <name type="scientific">Edwardsiella tarda (strain FL6-60)</name>
    <dbReference type="NCBI Taxonomy" id="718251"/>
    <lineage>
        <taxon>Bacteria</taxon>
        <taxon>Pseudomonadati</taxon>
        <taxon>Pseudomonadota</taxon>
        <taxon>Gammaproteobacteria</taxon>
        <taxon>Enterobacterales</taxon>
        <taxon>Hafniaceae</taxon>
        <taxon>Edwardsiella</taxon>
    </lineage>
</organism>
<evidence type="ECO:0000259" key="1">
    <source>
        <dbReference type="Pfam" id="PF02350"/>
    </source>
</evidence>
<dbReference type="PATRIC" id="fig|718251.5.peg.1158"/>
<reference evidence="2 3" key="2">
    <citation type="journal article" date="2011" name="BMC Immunol.">
        <title>Comparison of static immersion and intravenous injection systems for exposure of zebrafish embryos to the natural pathogen Edwardsiella tarda.</title>
        <authorList>
            <person name="van Soest J.J."/>
            <person name="Stockhammer O.W."/>
            <person name="Ordas A."/>
            <person name="Bloemberg G.V."/>
            <person name="Spaink H.P."/>
            <person name="Meijer A.H."/>
        </authorList>
    </citation>
    <scope>NUCLEOTIDE SEQUENCE [LARGE SCALE GENOMIC DNA]</scope>
    <source>
        <strain evidence="2 3">FL6-60</strain>
    </source>
</reference>
<proteinExistence type="predicted"/>
<sequence>MKHLLCVTGSRAEYGILRRLLILLSRTEGVKLSIIATGMHCDPKYGSTYQNIASDGLDLSKVIDINLDSSSNEKIINSMSLCQNAFASIFANQDYDAVMILGDRYEIFSVATAAAMNNIPLIHLHGGEKTLGNYDEFIRHAITKMSSLHLVSTEEYRKRVIQLGEHPSSVINIGALGAENCLSLTLPDKQELESRFGSLVKPYFVVVFHPETLTKVSLTEQTLALIAALTVFSEEYDFIFIGSNADTGSEKIIDIIKSFCLRSASRYMISVSSEEYLALLKYSCGLIGNSSSGIIEAPSLNISTINIGDRQKGRVHGESVIDAACTKAAIIAAIELSQSVSFHQKITGINNPYYKKDSLKNARDAIVRFLYSEKDADYKDFYDVDFNI</sequence>
<dbReference type="GO" id="GO:0008761">
    <property type="term" value="F:UDP-N-acetylglucosamine 2-epimerase activity"/>
    <property type="evidence" value="ECO:0007669"/>
    <property type="project" value="UniProtKB-EC"/>
</dbReference>
<dbReference type="Gene3D" id="3.40.50.2000">
    <property type="entry name" value="Glycogen Phosphorylase B"/>
    <property type="match status" value="2"/>
</dbReference>
<dbReference type="CDD" id="cd03786">
    <property type="entry name" value="GTB_UDP-GlcNAc_2-Epimerase"/>
    <property type="match status" value="1"/>
</dbReference>
<dbReference type="InterPro" id="IPR029767">
    <property type="entry name" value="WecB-like"/>
</dbReference>
<gene>
    <name evidence="2" type="ordered locus">ETAF_1124</name>
</gene>
<evidence type="ECO:0000313" key="2">
    <source>
        <dbReference type="EMBL" id="ADM41239.1"/>
    </source>
</evidence>
<dbReference type="GO" id="GO:0006047">
    <property type="term" value="P:UDP-N-acetylglucosamine metabolic process"/>
    <property type="evidence" value="ECO:0007669"/>
    <property type="project" value="InterPro"/>
</dbReference>
<dbReference type="AlphaFoldDB" id="A0A0H3DPK2"/>
<dbReference type="Pfam" id="PF02350">
    <property type="entry name" value="Epimerase_2"/>
    <property type="match status" value="1"/>
</dbReference>
<dbReference type="GO" id="GO:0004553">
    <property type="term" value="F:hydrolase activity, hydrolyzing O-glycosyl compounds"/>
    <property type="evidence" value="ECO:0007669"/>
    <property type="project" value="InterPro"/>
</dbReference>
<protein>
    <submittedName>
        <fullName evidence="2">UDP-N-acetylglucosamine 2-epimerase</fullName>
        <ecNumber evidence="2">5.1.3.14</ecNumber>
    </submittedName>
</protein>
<dbReference type="PANTHER" id="PTHR43174:SF3">
    <property type="entry name" value="UDP-N-ACETYLGLUCOSAMINE 2-EPIMERASE"/>
    <property type="match status" value="1"/>
</dbReference>
<dbReference type="HOGENOM" id="CLU_061127_0_0_6"/>
<accession>A0A0H3DPK2</accession>
<dbReference type="Proteomes" id="UP000002230">
    <property type="component" value="Chromosome"/>
</dbReference>
<dbReference type="EMBL" id="CP002154">
    <property type="protein sequence ID" value="ADM41239.1"/>
    <property type="molecule type" value="Genomic_DNA"/>
</dbReference>
<name>A0A0H3DPK2_EDWTF</name>
<feature type="domain" description="UDP-N-acetylglucosamine 2-epimerase" evidence="1">
    <location>
        <begin position="24"/>
        <end position="365"/>
    </location>
</feature>
<dbReference type="SUPFAM" id="SSF53756">
    <property type="entry name" value="UDP-Glycosyltransferase/glycogen phosphorylase"/>
    <property type="match status" value="1"/>
</dbReference>
<dbReference type="InterPro" id="IPR020004">
    <property type="entry name" value="UDP-GlcNAc_Epase"/>
</dbReference>
<dbReference type="KEGG" id="etd:ETAF_1124"/>
<dbReference type="EC" id="5.1.3.14" evidence="2"/>
<dbReference type="InterPro" id="IPR003331">
    <property type="entry name" value="UDP_GlcNAc_Epimerase_2_dom"/>
</dbReference>